<dbReference type="AlphaFoldDB" id="A0A382J2Y7"/>
<protein>
    <submittedName>
        <fullName evidence="1">Uncharacterized protein</fullName>
    </submittedName>
</protein>
<name>A0A382J2Y7_9ZZZZ</name>
<reference evidence="1" key="1">
    <citation type="submission" date="2018-05" db="EMBL/GenBank/DDBJ databases">
        <authorList>
            <person name="Lanie J.A."/>
            <person name="Ng W.-L."/>
            <person name="Kazmierczak K.M."/>
            <person name="Andrzejewski T.M."/>
            <person name="Davidsen T.M."/>
            <person name="Wayne K.J."/>
            <person name="Tettelin H."/>
            <person name="Glass J.I."/>
            <person name="Rusch D."/>
            <person name="Podicherti R."/>
            <person name="Tsui H.-C.T."/>
            <person name="Winkler M.E."/>
        </authorList>
    </citation>
    <scope>NUCLEOTIDE SEQUENCE</scope>
</reference>
<dbReference type="EMBL" id="UINC01071470">
    <property type="protein sequence ID" value="SVC06390.1"/>
    <property type="molecule type" value="Genomic_DNA"/>
</dbReference>
<sequence length="33" mass="3406">FKVAIDGLSGSGTITKPTVPAKKIMDEKESSGI</sequence>
<accession>A0A382J2Y7</accession>
<organism evidence="1">
    <name type="scientific">marine metagenome</name>
    <dbReference type="NCBI Taxonomy" id="408172"/>
    <lineage>
        <taxon>unclassified sequences</taxon>
        <taxon>metagenomes</taxon>
        <taxon>ecological metagenomes</taxon>
    </lineage>
</organism>
<feature type="non-terminal residue" evidence="1">
    <location>
        <position position="1"/>
    </location>
</feature>
<evidence type="ECO:0000313" key="1">
    <source>
        <dbReference type="EMBL" id="SVC06390.1"/>
    </source>
</evidence>
<gene>
    <name evidence="1" type="ORF">METZ01_LOCUS259244</name>
</gene>
<proteinExistence type="predicted"/>